<name>A0A8S5U290_9CAUD</name>
<evidence type="ECO:0000313" key="1">
    <source>
        <dbReference type="EMBL" id="DAF88585.1"/>
    </source>
</evidence>
<dbReference type="EMBL" id="BK015988">
    <property type="protein sequence ID" value="DAF88585.1"/>
    <property type="molecule type" value="Genomic_DNA"/>
</dbReference>
<organism evidence="1">
    <name type="scientific">Siphoviridae sp. ctqzz19</name>
    <dbReference type="NCBI Taxonomy" id="2825682"/>
    <lineage>
        <taxon>Viruses</taxon>
        <taxon>Duplodnaviria</taxon>
        <taxon>Heunggongvirae</taxon>
        <taxon>Uroviricota</taxon>
        <taxon>Caudoviricetes</taxon>
    </lineage>
</organism>
<sequence length="95" mass="11097">MINIKDLEAAIAETEMLPENYQKCQKLAVFYYLLDRQNKKSIDISKVRKTSEFSTLVETVETNHLFDTIDELLEVLKVMHPNLYNSFISKLKKQG</sequence>
<accession>A0A8S5U290</accession>
<protein>
    <submittedName>
        <fullName evidence="1">Uncharacterized protein</fullName>
    </submittedName>
</protein>
<reference evidence="1" key="1">
    <citation type="journal article" date="2021" name="Proc. Natl. Acad. Sci. U.S.A.">
        <title>A Catalog of Tens of Thousands of Viruses from Human Metagenomes Reveals Hidden Associations with Chronic Diseases.</title>
        <authorList>
            <person name="Tisza M.J."/>
            <person name="Buck C.B."/>
        </authorList>
    </citation>
    <scope>NUCLEOTIDE SEQUENCE</scope>
    <source>
        <strain evidence="1">Ctqzz19</strain>
    </source>
</reference>
<proteinExistence type="predicted"/>